<dbReference type="InterPro" id="IPR036259">
    <property type="entry name" value="MFS_trans_sf"/>
</dbReference>
<feature type="transmembrane region" description="Helical" evidence="7">
    <location>
        <begin position="280"/>
        <end position="301"/>
    </location>
</feature>
<feature type="transmembrane region" description="Helical" evidence="7">
    <location>
        <begin position="187"/>
        <end position="211"/>
    </location>
</feature>
<feature type="transmembrane region" description="Helical" evidence="7">
    <location>
        <begin position="356"/>
        <end position="378"/>
    </location>
</feature>
<dbReference type="GO" id="GO:0016020">
    <property type="term" value="C:membrane"/>
    <property type="evidence" value="ECO:0007669"/>
    <property type="project" value="UniProtKB-SubCell"/>
</dbReference>
<keyword evidence="10" id="KW-1185">Reference proteome</keyword>
<dbReference type="PRINTS" id="PR01035">
    <property type="entry name" value="TCRTETA"/>
</dbReference>
<feature type="compositionally biased region" description="Low complexity" evidence="6">
    <location>
        <begin position="250"/>
        <end position="260"/>
    </location>
</feature>
<dbReference type="PROSITE" id="PS50850">
    <property type="entry name" value="MFS"/>
    <property type="match status" value="1"/>
</dbReference>
<name>A0AAD7VAK8_9FUNG</name>
<feature type="compositionally biased region" description="Low complexity" evidence="6">
    <location>
        <begin position="218"/>
        <end position="233"/>
    </location>
</feature>
<feature type="domain" description="Major facilitator superfamily (MFS) profile" evidence="8">
    <location>
        <begin position="10"/>
        <end position="490"/>
    </location>
</feature>
<evidence type="ECO:0000256" key="6">
    <source>
        <dbReference type="SAM" id="MobiDB-lite"/>
    </source>
</evidence>
<protein>
    <recommendedName>
        <fullName evidence="8">Major facilitator superfamily (MFS) profile domain-containing protein</fullName>
    </recommendedName>
</protein>
<feature type="transmembrane region" description="Helical" evidence="7">
    <location>
        <begin position="147"/>
        <end position="167"/>
    </location>
</feature>
<dbReference type="InterPro" id="IPR020846">
    <property type="entry name" value="MFS_dom"/>
</dbReference>
<dbReference type="SUPFAM" id="SSF103473">
    <property type="entry name" value="MFS general substrate transporter"/>
    <property type="match status" value="1"/>
</dbReference>
<proteinExistence type="predicted"/>
<dbReference type="PANTHER" id="PTHR23504:SF15">
    <property type="entry name" value="MAJOR FACILITATOR SUPERFAMILY (MFS) PROFILE DOMAIN-CONTAINING PROTEIN"/>
    <property type="match status" value="1"/>
</dbReference>
<evidence type="ECO:0000259" key="8">
    <source>
        <dbReference type="PROSITE" id="PS50850"/>
    </source>
</evidence>
<keyword evidence="3 7" id="KW-0812">Transmembrane</keyword>
<dbReference type="GeneID" id="83209872"/>
<accession>A0AAD7VAK8</accession>
<feature type="transmembrane region" description="Helical" evidence="7">
    <location>
        <begin position="325"/>
        <end position="344"/>
    </location>
</feature>
<feature type="transmembrane region" description="Helical" evidence="7">
    <location>
        <begin position="104"/>
        <end position="126"/>
    </location>
</feature>
<evidence type="ECO:0000256" key="7">
    <source>
        <dbReference type="SAM" id="Phobius"/>
    </source>
</evidence>
<comment type="caution">
    <text evidence="9">The sequence shown here is derived from an EMBL/GenBank/DDBJ whole genome shotgun (WGS) entry which is preliminary data.</text>
</comment>
<feature type="transmembrane region" description="Helical" evidence="7">
    <location>
        <begin position="48"/>
        <end position="69"/>
    </location>
</feature>
<dbReference type="Pfam" id="PF07690">
    <property type="entry name" value="MFS_1"/>
    <property type="match status" value="1"/>
</dbReference>
<feature type="compositionally biased region" description="Basic and acidic residues" evidence="6">
    <location>
        <begin position="261"/>
        <end position="274"/>
    </location>
</feature>
<evidence type="ECO:0000256" key="3">
    <source>
        <dbReference type="ARBA" id="ARBA00022692"/>
    </source>
</evidence>
<feature type="region of interest" description="Disordered" evidence="6">
    <location>
        <begin position="218"/>
        <end position="274"/>
    </location>
</feature>
<dbReference type="InterPro" id="IPR011701">
    <property type="entry name" value="MFS"/>
</dbReference>
<organism evidence="9 10">
    <name type="scientific">Lichtheimia ornata</name>
    <dbReference type="NCBI Taxonomy" id="688661"/>
    <lineage>
        <taxon>Eukaryota</taxon>
        <taxon>Fungi</taxon>
        <taxon>Fungi incertae sedis</taxon>
        <taxon>Mucoromycota</taxon>
        <taxon>Mucoromycotina</taxon>
        <taxon>Mucoromycetes</taxon>
        <taxon>Mucorales</taxon>
        <taxon>Lichtheimiaceae</taxon>
        <taxon>Lichtheimia</taxon>
    </lineage>
</organism>
<sequence length="521" mass="57371">MGYKPLPVRQLAIICACRFAEPICFTVIFPFVIFMIRDFNIADETHVGYYVGMITSAFAVAQLMTGILWGMLSDRIGRRPVILLGLTGTLTSIILFGLSRSFAWAIISRSLCGVLNGNIGVLKSMVSEITLENAPDQRARAFSMLPLMYGLGSIVGPVLGGLLSHPVKNYPSLFGRGGPLTDFLTEFPYFLPCFISGCICAVGLIFGIFYLEETLGGTASSSTTSKSKNSETAPLLRSDSHHSDEYNTFDRSPSPTPTITDDTRKHDHDDKKKPSLRESLTPAVLGICFSYALFAFQAIYYDELFPIWTASERSNGGLGYRSDEIGIALAYCGVVTLVVQLFVLPAMTKRFGLLRLFRFVLCGCVVLYFFQGFIRYLYDIPDIHGHTGTKTWVWVGLIIAVTFKTLFHSTAFTSCTILTNNCAPRLDALGAINGFAQCCASGMRAFGPASCGIIWSASLGATWIPYPIRVHISWVCLTLVGALTFYTSSRLNPQDYDLAKFIPAEDEVEQPENEDQLNHRA</sequence>
<evidence type="ECO:0000256" key="2">
    <source>
        <dbReference type="ARBA" id="ARBA00022448"/>
    </source>
</evidence>
<dbReference type="Gene3D" id="1.20.1250.20">
    <property type="entry name" value="MFS general substrate transporter like domains"/>
    <property type="match status" value="1"/>
</dbReference>
<feature type="transmembrane region" description="Helical" evidence="7">
    <location>
        <begin position="390"/>
        <end position="407"/>
    </location>
</feature>
<keyword evidence="5 7" id="KW-0472">Membrane</keyword>
<dbReference type="GO" id="GO:0022857">
    <property type="term" value="F:transmembrane transporter activity"/>
    <property type="evidence" value="ECO:0007669"/>
    <property type="project" value="InterPro"/>
</dbReference>
<comment type="subcellular location">
    <subcellularLocation>
        <location evidence="1">Membrane</location>
        <topology evidence="1">Multi-pass membrane protein</topology>
    </subcellularLocation>
</comment>
<dbReference type="InterPro" id="IPR001958">
    <property type="entry name" value="Tet-R_TetA/multi-R_MdtG-like"/>
</dbReference>
<evidence type="ECO:0000256" key="5">
    <source>
        <dbReference type="ARBA" id="ARBA00023136"/>
    </source>
</evidence>
<evidence type="ECO:0000256" key="4">
    <source>
        <dbReference type="ARBA" id="ARBA00022989"/>
    </source>
</evidence>
<dbReference type="AlphaFoldDB" id="A0AAD7VAK8"/>
<evidence type="ECO:0000313" key="9">
    <source>
        <dbReference type="EMBL" id="KAJ8661648.1"/>
    </source>
</evidence>
<evidence type="ECO:0000313" key="10">
    <source>
        <dbReference type="Proteomes" id="UP001234581"/>
    </source>
</evidence>
<dbReference type="RefSeq" id="XP_058346561.1">
    <property type="nucleotide sequence ID" value="XM_058482537.1"/>
</dbReference>
<dbReference type="PANTHER" id="PTHR23504">
    <property type="entry name" value="MAJOR FACILITATOR SUPERFAMILY DOMAIN-CONTAINING PROTEIN 10"/>
    <property type="match status" value="1"/>
</dbReference>
<keyword evidence="4 7" id="KW-1133">Transmembrane helix</keyword>
<dbReference type="CDD" id="cd17330">
    <property type="entry name" value="MFS_SLC46_TetA_like"/>
    <property type="match status" value="1"/>
</dbReference>
<reference evidence="9 10" key="1">
    <citation type="submission" date="2023-03" db="EMBL/GenBank/DDBJ databases">
        <title>Genome sequence of Lichtheimia ornata CBS 291.66.</title>
        <authorList>
            <person name="Mohabir J.T."/>
            <person name="Shea T.P."/>
            <person name="Kurbessoian T."/>
            <person name="Berby B."/>
            <person name="Fontaine J."/>
            <person name="Livny J."/>
            <person name="Gnirke A."/>
            <person name="Stajich J.E."/>
            <person name="Cuomo C.A."/>
        </authorList>
    </citation>
    <scope>NUCLEOTIDE SEQUENCE [LARGE SCALE GENOMIC DNA]</scope>
    <source>
        <strain evidence="9">CBS 291.66</strain>
    </source>
</reference>
<evidence type="ECO:0000256" key="1">
    <source>
        <dbReference type="ARBA" id="ARBA00004141"/>
    </source>
</evidence>
<keyword evidence="2" id="KW-0813">Transport</keyword>
<feature type="transmembrane region" description="Helical" evidence="7">
    <location>
        <begin position="12"/>
        <end position="36"/>
    </location>
</feature>
<gene>
    <name evidence="9" type="ORF">O0I10_002455</name>
</gene>
<feature type="transmembrane region" description="Helical" evidence="7">
    <location>
        <begin position="81"/>
        <end position="98"/>
    </location>
</feature>
<dbReference type="EMBL" id="JARTCD010000007">
    <property type="protein sequence ID" value="KAJ8661648.1"/>
    <property type="molecule type" value="Genomic_DNA"/>
</dbReference>
<dbReference type="Proteomes" id="UP001234581">
    <property type="component" value="Unassembled WGS sequence"/>
</dbReference>